<dbReference type="Pfam" id="PF00460">
    <property type="entry name" value="Flg_bb_rod"/>
    <property type="match status" value="1"/>
</dbReference>
<gene>
    <name evidence="3" type="ORF">MLD63_01500</name>
</gene>
<dbReference type="NCBIfam" id="NF009270">
    <property type="entry name" value="PRK12627.1"/>
    <property type="match status" value="1"/>
</dbReference>
<accession>A0ABT1MMU7</accession>
<comment type="caution">
    <text evidence="3">The sequence shown here is derived from an EMBL/GenBank/DDBJ whole genome shotgun (WGS) entry which is preliminary data.</text>
</comment>
<sequence length="130" mass="14516">MFDRIETLRMAKAMTNHAAERQRIVARNIANADTPGYAAADVRGFTESYRSDPARFQMRATDPRHMSDPGWVVSRTQFVEDATGASPNGNAVSIEDEMVKMADVKREQDLALAVYRNGLDILRTSLGRRA</sequence>
<protein>
    <submittedName>
        <fullName evidence="3">FlgB family protein</fullName>
    </submittedName>
</protein>
<dbReference type="EMBL" id="JAKZEU010000001">
    <property type="protein sequence ID" value="MCQ0969109.1"/>
    <property type="molecule type" value="Genomic_DNA"/>
</dbReference>
<dbReference type="RefSeq" id="WP_255328070.1">
    <property type="nucleotide sequence ID" value="NZ_JAKZEU010000001.1"/>
</dbReference>
<keyword evidence="4" id="KW-1185">Reference proteome</keyword>
<keyword evidence="3" id="KW-0614">Plasmid</keyword>
<evidence type="ECO:0000256" key="1">
    <source>
        <dbReference type="ARBA" id="ARBA00004117"/>
    </source>
</evidence>
<feature type="domain" description="Flagellar basal body rod protein N-terminal" evidence="2">
    <location>
        <begin position="17"/>
        <end position="37"/>
    </location>
</feature>
<dbReference type="InterPro" id="IPR001444">
    <property type="entry name" value="Flag_bb_rod_N"/>
</dbReference>
<geneLocation type="plasmid" evidence="3">
    <name>unnamed1</name>
</geneLocation>
<proteinExistence type="predicted"/>
<evidence type="ECO:0000313" key="4">
    <source>
        <dbReference type="Proteomes" id="UP001203945"/>
    </source>
</evidence>
<evidence type="ECO:0000313" key="3">
    <source>
        <dbReference type="EMBL" id="MCQ0969109.1"/>
    </source>
</evidence>
<dbReference type="Proteomes" id="UP001203945">
    <property type="component" value="Unassembled WGS sequence"/>
</dbReference>
<evidence type="ECO:0000259" key="2">
    <source>
        <dbReference type="Pfam" id="PF00460"/>
    </source>
</evidence>
<name>A0ABT1MMU7_9RHOB</name>
<reference evidence="3 4" key="1">
    <citation type="submission" date="2022-03" db="EMBL/GenBank/DDBJ databases">
        <authorList>
            <person name="He Y."/>
        </authorList>
    </citation>
    <scope>NUCLEOTIDE SEQUENCE [LARGE SCALE GENOMIC DNA]</scope>
    <source>
        <strain evidence="3 4">TK19116</strain>
        <plasmid evidence="3">unnamed1</plasmid>
    </source>
</reference>
<organism evidence="3 4">
    <name type="scientific">Paracoccus albicereus</name>
    <dbReference type="NCBI Taxonomy" id="2922394"/>
    <lineage>
        <taxon>Bacteria</taxon>
        <taxon>Pseudomonadati</taxon>
        <taxon>Pseudomonadota</taxon>
        <taxon>Alphaproteobacteria</taxon>
        <taxon>Rhodobacterales</taxon>
        <taxon>Paracoccaceae</taxon>
        <taxon>Paracoccus</taxon>
    </lineage>
</organism>
<comment type="subcellular location">
    <subcellularLocation>
        <location evidence="1">Bacterial flagellum basal body</location>
    </subcellularLocation>
</comment>